<dbReference type="EMBL" id="LJOY01000096">
    <property type="protein sequence ID" value="OBQ18645.1"/>
    <property type="molecule type" value="Genomic_DNA"/>
</dbReference>
<dbReference type="SUPFAM" id="SSF56770">
    <property type="entry name" value="HydA/Nqo6-like"/>
    <property type="match status" value="1"/>
</dbReference>
<dbReference type="Gene3D" id="3.40.50.700">
    <property type="entry name" value="NADH:ubiquinone oxidoreductase-like, 20kDa subunit"/>
    <property type="match status" value="1"/>
</dbReference>
<reference evidence="3 4" key="1">
    <citation type="submission" date="2015-09" db="EMBL/GenBank/DDBJ databases">
        <title>Whole genome shotgun sequence assembly of Aphanizomenon flos-aquae UKL13.</title>
        <authorList>
            <person name="Driscoll C."/>
        </authorList>
    </citation>
    <scope>NUCLEOTIDE SEQUENCE [LARGE SCALE GENOMIC DNA]</scope>
    <source>
        <strain evidence="3">MDT13</strain>
    </source>
</reference>
<sequence>MTKIKLATAWLGGCSGCHMSFLDLDEWLINLATQVDIVYSPIVDIKEYPEGVDIVLVEGAIANEEHLELIYKIRNRTKTIIAFGDCAIIGNVTALRNLAGGAEPALQLAYIQEANFNQQIPNSPGIVPPLLNKVVPIHKVVPVDIYLPGCPPLAPQIRAIIEALLKGKKPEIVGREMIKFG</sequence>
<dbReference type="PATRIC" id="fig|1710894.3.peg.2780"/>
<proteinExistence type="predicted"/>
<keyword evidence="1" id="KW-0560">Oxidoreductase</keyword>
<organism evidence="3 4">
    <name type="scientific">Aphanizomenon flos-aquae LD13</name>
    <dbReference type="NCBI Taxonomy" id="1710894"/>
    <lineage>
        <taxon>Bacteria</taxon>
        <taxon>Bacillati</taxon>
        <taxon>Cyanobacteriota</taxon>
        <taxon>Cyanophyceae</taxon>
        <taxon>Nostocales</taxon>
        <taxon>Aphanizomenonaceae</taxon>
        <taxon>Aphanizomenon</taxon>
    </lineage>
</organism>
<gene>
    <name evidence="3" type="ORF">AN481_18180</name>
</gene>
<dbReference type="InterPro" id="IPR006137">
    <property type="entry name" value="NADH_UbQ_OxRdtase-like_20kDa"/>
</dbReference>
<evidence type="ECO:0000313" key="3">
    <source>
        <dbReference type="EMBL" id="OBQ18645.1"/>
    </source>
</evidence>
<name>A0A1B7VIK4_APHFL</name>
<dbReference type="AlphaFoldDB" id="A0A1B7VIK4"/>
<dbReference type="STRING" id="1803587.GCA_001593825_02734"/>
<evidence type="ECO:0000259" key="2">
    <source>
        <dbReference type="Pfam" id="PF01058"/>
    </source>
</evidence>
<dbReference type="Proteomes" id="UP000092382">
    <property type="component" value="Unassembled WGS sequence"/>
</dbReference>
<evidence type="ECO:0000256" key="1">
    <source>
        <dbReference type="ARBA" id="ARBA00023002"/>
    </source>
</evidence>
<dbReference type="Pfam" id="PF01058">
    <property type="entry name" value="Oxidored_q6"/>
    <property type="match status" value="1"/>
</dbReference>
<dbReference type="InterPro" id="IPR051349">
    <property type="entry name" value="Hydrogenase_assoc-protein"/>
</dbReference>
<dbReference type="GO" id="GO:0051536">
    <property type="term" value="F:iron-sulfur cluster binding"/>
    <property type="evidence" value="ECO:0007669"/>
    <property type="project" value="InterPro"/>
</dbReference>
<dbReference type="GO" id="GO:0016491">
    <property type="term" value="F:oxidoreductase activity"/>
    <property type="evidence" value="ECO:0007669"/>
    <property type="project" value="UniProtKB-KW"/>
</dbReference>
<dbReference type="PANTHER" id="PTHR42845">
    <property type="entry name" value="COENZYME F420-REDUCING HYDROGENASE, GAMMA SUBUNIT"/>
    <property type="match status" value="1"/>
</dbReference>
<protein>
    <submittedName>
        <fullName evidence="3">Oxidoreductase</fullName>
    </submittedName>
</protein>
<evidence type="ECO:0000313" key="4">
    <source>
        <dbReference type="Proteomes" id="UP000092382"/>
    </source>
</evidence>
<comment type="caution">
    <text evidence="3">The sequence shown here is derived from an EMBL/GenBank/DDBJ whole genome shotgun (WGS) entry which is preliminary data.</text>
</comment>
<dbReference type="PANTHER" id="PTHR42845:SF1">
    <property type="entry name" value="HYDROGENASE SMALL SUBUNIT"/>
    <property type="match status" value="1"/>
</dbReference>
<dbReference type="InterPro" id="IPR037024">
    <property type="entry name" value="NiFe_Hase_small_N_sf"/>
</dbReference>
<feature type="domain" description="NADH:ubiquinone oxidoreductase-like 20kDa subunit" evidence="2">
    <location>
        <begin position="14"/>
        <end position="163"/>
    </location>
</feature>
<accession>A0A1B7VIK4</accession>